<proteinExistence type="predicted"/>
<protein>
    <submittedName>
        <fullName evidence="1">Uncharacterized protein</fullName>
    </submittedName>
</protein>
<dbReference type="SUPFAM" id="SSF54637">
    <property type="entry name" value="Thioesterase/thiol ester dehydrase-isomerase"/>
    <property type="match status" value="1"/>
</dbReference>
<name>A0ABW4J6W4_9LACO</name>
<sequence>MPNVIPKSMFEQLAEFSFSTADLAAYRAFSKDDNPVHQSGVVFGIQLMATVESCLVQWLRLTPTHETTYYFLEKVFVDETLQLLSTRTGRFEVWHEDKLVGKGVII</sequence>
<dbReference type="Proteomes" id="UP001597267">
    <property type="component" value="Unassembled WGS sequence"/>
</dbReference>
<comment type="caution">
    <text evidence="1">The sequence shown here is derived from an EMBL/GenBank/DDBJ whole genome shotgun (WGS) entry which is preliminary data.</text>
</comment>
<reference evidence="2" key="1">
    <citation type="journal article" date="2019" name="Int. J. Syst. Evol. Microbiol.">
        <title>The Global Catalogue of Microorganisms (GCM) 10K type strain sequencing project: providing services to taxonomists for standard genome sequencing and annotation.</title>
        <authorList>
            <consortium name="The Broad Institute Genomics Platform"/>
            <consortium name="The Broad Institute Genome Sequencing Center for Infectious Disease"/>
            <person name="Wu L."/>
            <person name="Ma J."/>
        </authorList>
    </citation>
    <scope>NUCLEOTIDE SEQUENCE [LARGE SCALE GENOMIC DNA]</scope>
    <source>
        <strain evidence="2">CCM 8896</strain>
    </source>
</reference>
<keyword evidence="2" id="KW-1185">Reference proteome</keyword>
<evidence type="ECO:0000313" key="2">
    <source>
        <dbReference type="Proteomes" id="UP001597267"/>
    </source>
</evidence>
<dbReference type="InterPro" id="IPR029069">
    <property type="entry name" value="HotDog_dom_sf"/>
</dbReference>
<accession>A0ABW4J6W4</accession>
<dbReference type="EMBL" id="JBHTOP010000020">
    <property type="protein sequence ID" value="MFD1671670.1"/>
    <property type="molecule type" value="Genomic_DNA"/>
</dbReference>
<evidence type="ECO:0000313" key="1">
    <source>
        <dbReference type="EMBL" id="MFD1671670.1"/>
    </source>
</evidence>
<gene>
    <name evidence="1" type="ORF">ACFQ5M_06165</name>
</gene>
<dbReference type="RefSeq" id="WP_125716003.1">
    <property type="nucleotide sequence ID" value="NZ_JBHTOP010000020.1"/>
</dbReference>
<organism evidence="1 2">
    <name type="scientific">Agrilactobacillus yilanensis</name>
    <dbReference type="NCBI Taxonomy" id="2485997"/>
    <lineage>
        <taxon>Bacteria</taxon>
        <taxon>Bacillati</taxon>
        <taxon>Bacillota</taxon>
        <taxon>Bacilli</taxon>
        <taxon>Lactobacillales</taxon>
        <taxon>Lactobacillaceae</taxon>
        <taxon>Agrilactobacillus</taxon>
    </lineage>
</organism>